<dbReference type="Gene3D" id="1.10.1220.10">
    <property type="entry name" value="Met repressor-like"/>
    <property type="match status" value="1"/>
</dbReference>
<dbReference type="AlphaFoldDB" id="A0A3A8ABF9"/>
<protein>
    <submittedName>
        <fullName evidence="1">Ribbon-helix-helix protein, CopG family</fullName>
    </submittedName>
</protein>
<dbReference type="Pfam" id="PF19807">
    <property type="entry name" value="DUF6290"/>
    <property type="match status" value="1"/>
</dbReference>
<proteinExistence type="predicted"/>
<gene>
    <name evidence="1" type="ORF">DEM25_005000</name>
</gene>
<dbReference type="GO" id="GO:0006355">
    <property type="term" value="P:regulation of DNA-templated transcription"/>
    <property type="evidence" value="ECO:0007669"/>
    <property type="project" value="InterPro"/>
</dbReference>
<dbReference type="Proteomes" id="UP000246132">
    <property type="component" value="Unassembled WGS sequence"/>
</dbReference>
<evidence type="ECO:0000313" key="2">
    <source>
        <dbReference type="Proteomes" id="UP000246132"/>
    </source>
</evidence>
<dbReference type="SUPFAM" id="SSF47598">
    <property type="entry name" value="Ribbon-helix-helix"/>
    <property type="match status" value="1"/>
</dbReference>
<dbReference type="InterPro" id="IPR013321">
    <property type="entry name" value="Arc_rbn_hlx_hlx"/>
</dbReference>
<accession>A0A3A8ABF9</accession>
<reference evidence="1 2" key="1">
    <citation type="journal article" date="2018" name="Int. J. Syst. Bacteriol.">
        <title>Oceaniradius stylonemae gen. nov., sp. nov., isolated from a red alga, Stylonema cornu-cervi.</title>
        <authorList>
            <person name="Jeong S."/>
        </authorList>
    </citation>
    <scope>NUCLEOTIDE SEQUENCE [LARGE SCALE GENOMIC DNA]</scope>
    <source>
        <strain evidence="1 2">StC1</strain>
    </source>
</reference>
<dbReference type="EMBL" id="QFWV02000004">
    <property type="protein sequence ID" value="RKF07205.1"/>
    <property type="molecule type" value="Genomic_DNA"/>
</dbReference>
<dbReference type="InterPro" id="IPR010985">
    <property type="entry name" value="Ribbon_hlx_hlx"/>
</dbReference>
<comment type="caution">
    <text evidence="1">The sequence shown here is derived from an EMBL/GenBank/DDBJ whole genome shotgun (WGS) entry which is preliminary data.</text>
</comment>
<name>A0A3A8ABF9_9HYPH</name>
<keyword evidence="2" id="KW-1185">Reference proteome</keyword>
<evidence type="ECO:0000313" key="1">
    <source>
        <dbReference type="EMBL" id="RKF07205.1"/>
    </source>
</evidence>
<sequence>MRPVMTSMSIRVDAEIKARWDKLSEEHGLNASHLIRQAIIDKLEELEDFYTVRSRLSEPFEPVPNEEVWKRVGLAD</sequence>
<dbReference type="InterPro" id="IPR046257">
    <property type="entry name" value="DUF6290"/>
</dbReference>
<organism evidence="1 2">
    <name type="scientific">Oceaniradius stylonematis</name>
    <dbReference type="NCBI Taxonomy" id="2184161"/>
    <lineage>
        <taxon>Bacteria</taxon>
        <taxon>Pseudomonadati</taxon>
        <taxon>Pseudomonadota</taxon>
        <taxon>Alphaproteobacteria</taxon>
        <taxon>Hyphomicrobiales</taxon>
        <taxon>Ahrensiaceae</taxon>
        <taxon>Oceaniradius</taxon>
    </lineage>
</organism>